<feature type="transmembrane region" description="Helical" evidence="5">
    <location>
        <begin position="261"/>
        <end position="278"/>
    </location>
</feature>
<dbReference type="PANTHER" id="PTHR10846:SF8">
    <property type="entry name" value="INNER MEMBRANE PROTEIN YRBG"/>
    <property type="match status" value="1"/>
</dbReference>
<sequence length="308" mass="33124">MLDIGLVLLGFLIMVKGADFFVEGSAGIAKKLKVPTLIIGLTIVAFGTSMPEAAISITASIQQNHSMSLGNIVGSNLFNTLLILGLSAMISPVIVKNSLIKREIPISLIASLLLLGFFFINGDLIDRLEGFIFLLFFGYFVYKMIKDSKDQDIEEIPTKFSLKINILLTIVGLAMIVLGGVITTDSAVKVALSFGMSPLLVGLTILAVGTSLPELVTSVVAAYKKESDIAIGNIVGSNIFNILFVYGASQSISPAPNPSNSWIDLSILAGVTILTWIFSKTGKKIGRFEGFILFAIYIGYMVYIIIRN</sequence>
<evidence type="ECO:0000256" key="1">
    <source>
        <dbReference type="ARBA" id="ARBA00004141"/>
    </source>
</evidence>
<keyword evidence="2 5" id="KW-0812">Transmembrane</keyword>
<evidence type="ECO:0000256" key="4">
    <source>
        <dbReference type="ARBA" id="ARBA00023136"/>
    </source>
</evidence>
<keyword evidence="3 5" id="KW-1133">Transmembrane helix</keyword>
<dbReference type="InParanoid" id="A0A061A8Y9"/>
<dbReference type="Pfam" id="PF01699">
    <property type="entry name" value="Na_Ca_ex"/>
    <property type="match status" value="2"/>
</dbReference>
<comment type="subcellular location">
    <subcellularLocation>
        <location evidence="1">Membrane</location>
        <topology evidence="1">Multi-pass membrane protein</topology>
    </subcellularLocation>
</comment>
<dbReference type="Proteomes" id="UP000032434">
    <property type="component" value="Chromosome 1"/>
</dbReference>
<dbReference type="Gene3D" id="1.20.1420.30">
    <property type="entry name" value="NCX, central ion-binding region"/>
    <property type="match status" value="1"/>
</dbReference>
<reference evidence="8" key="1">
    <citation type="submission" date="2014-05" db="EMBL/GenBank/DDBJ databases">
        <authorList>
            <person name="Kube M."/>
        </authorList>
    </citation>
    <scope>NUCLEOTIDE SEQUENCE [LARGE SCALE GENOMIC DNA]</scope>
</reference>
<feature type="transmembrane region" description="Helical" evidence="5">
    <location>
        <begin position="190"/>
        <end position="208"/>
    </location>
</feature>
<dbReference type="GO" id="GO:0006874">
    <property type="term" value="P:intracellular calcium ion homeostasis"/>
    <property type="evidence" value="ECO:0007669"/>
    <property type="project" value="TreeGrafter"/>
</dbReference>
<keyword evidence="4 5" id="KW-0472">Membrane</keyword>
<keyword evidence="8" id="KW-1185">Reference proteome</keyword>
<dbReference type="HOGENOM" id="CLU_007948_0_3_14"/>
<accession>A0A061A8Y9</accession>
<dbReference type="FunCoup" id="A0A061A8Y9">
    <property type="interactions" value="83"/>
</dbReference>
<dbReference type="NCBIfam" id="TIGR00367">
    <property type="entry name" value="calcium/sodium antiporter"/>
    <property type="match status" value="1"/>
</dbReference>
<feature type="transmembrane region" description="Helical" evidence="5">
    <location>
        <begin position="77"/>
        <end position="95"/>
    </location>
</feature>
<dbReference type="AlphaFoldDB" id="A0A061A8Y9"/>
<dbReference type="STRING" id="35623.Aocu_02350"/>
<feature type="transmembrane region" description="Helical" evidence="5">
    <location>
        <begin position="229"/>
        <end position="249"/>
    </location>
</feature>
<dbReference type="KEGG" id="aoc:Aocu_02350"/>
<evidence type="ECO:0000256" key="2">
    <source>
        <dbReference type="ARBA" id="ARBA00022692"/>
    </source>
</evidence>
<feature type="transmembrane region" description="Helical" evidence="5">
    <location>
        <begin position="6"/>
        <end position="22"/>
    </location>
</feature>
<dbReference type="PANTHER" id="PTHR10846">
    <property type="entry name" value="SODIUM/POTASSIUM/CALCIUM EXCHANGER"/>
    <property type="match status" value="1"/>
</dbReference>
<organism evidence="7 8">
    <name type="scientific">Acholeplasma oculi</name>
    <dbReference type="NCBI Taxonomy" id="35623"/>
    <lineage>
        <taxon>Bacteria</taxon>
        <taxon>Bacillati</taxon>
        <taxon>Mycoplasmatota</taxon>
        <taxon>Mollicutes</taxon>
        <taxon>Acholeplasmatales</taxon>
        <taxon>Acholeplasmataceae</taxon>
        <taxon>Acholeplasma</taxon>
    </lineage>
</organism>
<feature type="transmembrane region" description="Helical" evidence="5">
    <location>
        <begin position="290"/>
        <end position="306"/>
    </location>
</feature>
<dbReference type="RefSeq" id="WP_045748874.1">
    <property type="nucleotide sequence ID" value="NZ_FUZK01000002.1"/>
</dbReference>
<feature type="transmembrane region" description="Helical" evidence="5">
    <location>
        <begin position="104"/>
        <end position="122"/>
    </location>
</feature>
<dbReference type="InterPro" id="IPR004837">
    <property type="entry name" value="NaCa_Exmemb"/>
</dbReference>
<evidence type="ECO:0000256" key="3">
    <source>
        <dbReference type="ARBA" id="ARBA00022989"/>
    </source>
</evidence>
<protein>
    <submittedName>
        <fullName evidence="7">K+-dependent Na+/Ca+ exchanger</fullName>
    </submittedName>
</protein>
<evidence type="ECO:0000259" key="6">
    <source>
        <dbReference type="Pfam" id="PF01699"/>
    </source>
</evidence>
<feature type="transmembrane region" description="Helical" evidence="5">
    <location>
        <begin position="128"/>
        <end position="145"/>
    </location>
</feature>
<dbReference type="InterPro" id="IPR004481">
    <property type="entry name" value="K/Na/Ca-exchanger"/>
</dbReference>
<gene>
    <name evidence="7" type="ORF">Aocu_02350</name>
</gene>
<feature type="domain" description="Sodium/calcium exchanger membrane region" evidence="6">
    <location>
        <begin position="4"/>
        <end position="144"/>
    </location>
</feature>
<dbReference type="InterPro" id="IPR044880">
    <property type="entry name" value="NCX_ion-bd_dom_sf"/>
</dbReference>
<dbReference type="EMBL" id="LK028559">
    <property type="protein sequence ID" value="CDR30308.1"/>
    <property type="molecule type" value="Genomic_DNA"/>
</dbReference>
<feature type="domain" description="Sodium/calcium exchanger membrane region" evidence="6">
    <location>
        <begin position="166"/>
        <end position="305"/>
    </location>
</feature>
<evidence type="ECO:0000313" key="7">
    <source>
        <dbReference type="EMBL" id="CDR30308.1"/>
    </source>
</evidence>
<feature type="transmembrane region" description="Helical" evidence="5">
    <location>
        <begin position="166"/>
        <end position="184"/>
    </location>
</feature>
<name>A0A061A8Y9_9MOLU</name>
<evidence type="ECO:0000313" key="8">
    <source>
        <dbReference type="Proteomes" id="UP000032434"/>
    </source>
</evidence>
<feature type="transmembrane region" description="Helical" evidence="5">
    <location>
        <begin position="34"/>
        <end position="57"/>
    </location>
</feature>
<dbReference type="PATRIC" id="fig|35623.3.peg.235"/>
<dbReference type="GO" id="GO:0005886">
    <property type="term" value="C:plasma membrane"/>
    <property type="evidence" value="ECO:0007669"/>
    <property type="project" value="TreeGrafter"/>
</dbReference>
<dbReference type="GO" id="GO:0005262">
    <property type="term" value="F:calcium channel activity"/>
    <property type="evidence" value="ECO:0007669"/>
    <property type="project" value="TreeGrafter"/>
</dbReference>
<proteinExistence type="predicted"/>
<dbReference type="GO" id="GO:0008273">
    <property type="term" value="F:calcium, potassium:sodium antiporter activity"/>
    <property type="evidence" value="ECO:0007669"/>
    <property type="project" value="TreeGrafter"/>
</dbReference>
<evidence type="ECO:0000256" key="5">
    <source>
        <dbReference type="SAM" id="Phobius"/>
    </source>
</evidence>
<dbReference type="OrthoDB" id="9794225at2"/>